<protein>
    <submittedName>
        <fullName evidence="5">Reticulocalbin-2-like</fullName>
    </submittedName>
</protein>
<feature type="signal peptide" evidence="2">
    <location>
        <begin position="1"/>
        <end position="20"/>
    </location>
</feature>
<dbReference type="PANTHER" id="PTHR10827:SF95">
    <property type="entry name" value="LD34388P"/>
    <property type="match status" value="1"/>
</dbReference>
<evidence type="ECO:0000256" key="2">
    <source>
        <dbReference type="SAM" id="SignalP"/>
    </source>
</evidence>
<evidence type="ECO:0000259" key="3">
    <source>
        <dbReference type="PROSITE" id="PS50222"/>
    </source>
</evidence>
<dbReference type="Pfam" id="PF13499">
    <property type="entry name" value="EF-hand_7"/>
    <property type="match status" value="1"/>
</dbReference>
<dbReference type="PROSITE" id="PS50222">
    <property type="entry name" value="EF_HAND_2"/>
    <property type="match status" value="5"/>
</dbReference>
<feature type="domain" description="EF-hand" evidence="3">
    <location>
        <begin position="276"/>
        <end position="311"/>
    </location>
</feature>
<evidence type="ECO:0000313" key="4">
    <source>
        <dbReference type="Proteomes" id="UP000695022"/>
    </source>
</evidence>
<dbReference type="Gene3D" id="1.10.238.10">
    <property type="entry name" value="EF-hand"/>
    <property type="match status" value="3"/>
</dbReference>
<keyword evidence="4" id="KW-1185">Reference proteome</keyword>
<keyword evidence="1" id="KW-0106">Calcium</keyword>
<evidence type="ECO:0000256" key="1">
    <source>
        <dbReference type="ARBA" id="ARBA00022837"/>
    </source>
</evidence>
<dbReference type="RefSeq" id="XP_014665653.1">
    <property type="nucleotide sequence ID" value="XM_014810167.1"/>
</dbReference>
<dbReference type="SUPFAM" id="SSF47473">
    <property type="entry name" value="EF-hand"/>
    <property type="match status" value="2"/>
</dbReference>
<feature type="chain" id="PRO_5045114757" evidence="2">
    <location>
        <begin position="21"/>
        <end position="322"/>
    </location>
</feature>
<feature type="domain" description="EF-hand" evidence="3">
    <location>
        <begin position="117"/>
        <end position="152"/>
    </location>
</feature>
<name>A0ABM1E0D2_PRICU</name>
<dbReference type="Proteomes" id="UP000695022">
    <property type="component" value="Unplaced"/>
</dbReference>
<feature type="domain" description="EF-hand" evidence="3">
    <location>
        <begin position="81"/>
        <end position="116"/>
    </location>
</feature>
<dbReference type="InterPro" id="IPR011992">
    <property type="entry name" value="EF-hand-dom_pair"/>
</dbReference>
<reference evidence="5" key="1">
    <citation type="submission" date="2025-08" db="UniProtKB">
        <authorList>
            <consortium name="RefSeq"/>
        </authorList>
    </citation>
    <scope>IDENTIFICATION</scope>
</reference>
<dbReference type="SMART" id="SM00054">
    <property type="entry name" value="EFh"/>
    <property type="match status" value="6"/>
</dbReference>
<organism evidence="4 5">
    <name type="scientific">Priapulus caudatus</name>
    <name type="common">Priapulid worm</name>
    <dbReference type="NCBI Taxonomy" id="37621"/>
    <lineage>
        <taxon>Eukaryota</taxon>
        <taxon>Metazoa</taxon>
        <taxon>Ecdysozoa</taxon>
        <taxon>Scalidophora</taxon>
        <taxon>Priapulida</taxon>
        <taxon>Priapulimorpha</taxon>
        <taxon>Priapulimorphida</taxon>
        <taxon>Priapulidae</taxon>
        <taxon>Priapulus</taxon>
    </lineage>
</organism>
<accession>A0ABM1E0D2</accession>
<gene>
    <name evidence="5" type="primary">LOC106807727</name>
</gene>
<dbReference type="InterPro" id="IPR002048">
    <property type="entry name" value="EF_hand_dom"/>
</dbReference>
<dbReference type="PROSITE" id="PS00018">
    <property type="entry name" value="EF_HAND_1"/>
    <property type="match status" value="5"/>
</dbReference>
<sequence length="322" mass="36963">MESSRVFLLICLCGFLLVAGRAPPLDHVHGEVNKERMRDGAPTPRDAHHYHDDVHNDDFDHEVILGSQEQVELFESLSREAAREKLAELVDRMDADADGFVDTPELTAWIKKSFLSLSLEESDDRFEEVDEDENGEVTLREVMEDYGVFDDEDEVEVLTNEPELAAEMKKDERLFSVADADGDGVLKKAEFFAFSHPEEHEQMWDVLMTESLNEKDKDSDGKLDLDEFLGDDKDQHDKEWATIERKRFAEYFDRNSDGYLDKEEMLLWLVPNNEEMARDEAEHLISSADDDGDGRLSISEILDHQDMFVGSRSSISGHHDEF</sequence>
<dbReference type="GeneID" id="106807727"/>
<dbReference type="InterPro" id="IPR018247">
    <property type="entry name" value="EF_Hand_1_Ca_BS"/>
</dbReference>
<keyword evidence="2" id="KW-0732">Signal</keyword>
<feature type="domain" description="EF-hand" evidence="3">
    <location>
        <begin position="166"/>
        <end position="201"/>
    </location>
</feature>
<feature type="domain" description="EF-hand" evidence="3">
    <location>
        <begin position="252"/>
        <end position="275"/>
    </location>
</feature>
<dbReference type="PANTHER" id="PTHR10827">
    <property type="entry name" value="RETICULOCALBIN"/>
    <property type="match status" value="1"/>
</dbReference>
<evidence type="ECO:0000313" key="5">
    <source>
        <dbReference type="RefSeq" id="XP_014665653.1"/>
    </source>
</evidence>
<proteinExistence type="predicted"/>
<dbReference type="Pfam" id="PF13833">
    <property type="entry name" value="EF-hand_8"/>
    <property type="match status" value="1"/>
</dbReference>